<dbReference type="InterPro" id="IPR012495">
    <property type="entry name" value="TadE-like_dom"/>
</dbReference>
<protein>
    <recommendedName>
        <fullName evidence="2">TadE-like domain-containing protein</fullName>
    </recommendedName>
</protein>
<dbReference type="Proteomes" id="UP000033200">
    <property type="component" value="Chromosome"/>
</dbReference>
<feature type="domain" description="TadE-like" evidence="2">
    <location>
        <begin position="14"/>
        <end position="56"/>
    </location>
</feature>
<sequence length="198" mass="21121">MRPRLRHLAKDTRGATIIEFAIVVPVMLLLIMGLSDLAYQAYMQAVLTGAVQKAGRDGTIQNNASNTAGTTLDQRVMSQINSLAKTATGTSSRKSFGQFGYIAAEPFQDNNNNGVYDAATECFTDVNGNGTRDLDPGIAGQGGANDVVVYTMTVQFNRLFPLAAIIGWSRRATISATTILKNQPYATQAGPTAQLVCP</sequence>
<dbReference type="STRING" id="1549858.MC45_00725"/>
<dbReference type="AlphaFoldDB" id="A0A097ECA2"/>
<organism evidence="3 4">
    <name type="scientific">Sphingomonas taxi</name>
    <dbReference type="NCBI Taxonomy" id="1549858"/>
    <lineage>
        <taxon>Bacteria</taxon>
        <taxon>Pseudomonadati</taxon>
        <taxon>Pseudomonadota</taxon>
        <taxon>Alphaproteobacteria</taxon>
        <taxon>Sphingomonadales</taxon>
        <taxon>Sphingomonadaceae</taxon>
        <taxon>Sphingomonas</taxon>
    </lineage>
</organism>
<evidence type="ECO:0000313" key="4">
    <source>
        <dbReference type="Proteomes" id="UP000033200"/>
    </source>
</evidence>
<dbReference type="Pfam" id="PF07811">
    <property type="entry name" value="TadE"/>
    <property type="match status" value="1"/>
</dbReference>
<evidence type="ECO:0000313" key="3">
    <source>
        <dbReference type="EMBL" id="AIT05197.1"/>
    </source>
</evidence>
<keyword evidence="4" id="KW-1185">Reference proteome</keyword>
<dbReference type="RefSeq" id="WP_038658361.1">
    <property type="nucleotide sequence ID" value="NZ_CP009571.1"/>
</dbReference>
<evidence type="ECO:0000259" key="2">
    <source>
        <dbReference type="Pfam" id="PF07811"/>
    </source>
</evidence>
<keyword evidence="1" id="KW-0812">Transmembrane</keyword>
<gene>
    <name evidence="3" type="ORF">MC45_00725</name>
</gene>
<dbReference type="EMBL" id="CP009571">
    <property type="protein sequence ID" value="AIT05197.1"/>
    <property type="molecule type" value="Genomic_DNA"/>
</dbReference>
<dbReference type="eggNOG" id="COG4961">
    <property type="taxonomic scope" value="Bacteria"/>
</dbReference>
<keyword evidence="1" id="KW-1133">Transmembrane helix</keyword>
<feature type="transmembrane region" description="Helical" evidence="1">
    <location>
        <begin position="12"/>
        <end position="34"/>
    </location>
</feature>
<keyword evidence="1" id="KW-0472">Membrane</keyword>
<proteinExistence type="predicted"/>
<accession>A0A097ECA2</accession>
<dbReference type="HOGENOM" id="CLU_114087_0_0_5"/>
<reference evidence="3 4" key="1">
    <citation type="submission" date="2014-09" db="EMBL/GenBank/DDBJ databases">
        <title>Using Illumina technology Improving SMRT sequencing Genome Assembly by RASTools.</title>
        <authorList>
            <person name="Zhou Y."/>
            <person name="Ma T."/>
            <person name="Liu T."/>
        </authorList>
    </citation>
    <scope>NUCLEOTIDE SEQUENCE [LARGE SCALE GENOMIC DNA]</scope>
    <source>
        <strain evidence="3 4">ATCC 55669</strain>
    </source>
</reference>
<name>A0A097ECA2_9SPHN</name>
<evidence type="ECO:0000256" key="1">
    <source>
        <dbReference type="SAM" id="Phobius"/>
    </source>
</evidence>
<dbReference type="KEGG" id="stax:MC45_00725"/>